<organism evidence="1 2">
    <name type="scientific">Mesorhizobium shonense</name>
    <dbReference type="NCBI Taxonomy" id="1209948"/>
    <lineage>
        <taxon>Bacteria</taxon>
        <taxon>Pseudomonadati</taxon>
        <taxon>Pseudomonadota</taxon>
        <taxon>Alphaproteobacteria</taxon>
        <taxon>Hyphomicrobiales</taxon>
        <taxon>Phyllobacteriaceae</taxon>
        <taxon>Mesorhizobium</taxon>
    </lineage>
</organism>
<proteinExistence type="predicted"/>
<dbReference type="EMBL" id="JBEPLM010000009">
    <property type="protein sequence ID" value="MET3595131.1"/>
    <property type="molecule type" value="Genomic_DNA"/>
</dbReference>
<name>A0ABV2HX07_9HYPH</name>
<evidence type="ECO:0000313" key="1">
    <source>
        <dbReference type="EMBL" id="MET3595131.1"/>
    </source>
</evidence>
<dbReference type="Proteomes" id="UP001549036">
    <property type="component" value="Unassembled WGS sequence"/>
</dbReference>
<sequence>MPRPQEEAERRVDLDQDWFWRLAGRYGVGVAP</sequence>
<evidence type="ECO:0000313" key="2">
    <source>
        <dbReference type="Proteomes" id="UP001549036"/>
    </source>
</evidence>
<protein>
    <submittedName>
        <fullName evidence="1">Uncharacterized protein</fullName>
    </submittedName>
</protein>
<keyword evidence="2" id="KW-1185">Reference proteome</keyword>
<gene>
    <name evidence="1" type="ORF">ABID26_004543</name>
</gene>
<reference evidence="1 2" key="1">
    <citation type="submission" date="2024-06" db="EMBL/GenBank/DDBJ databases">
        <title>Genomic Encyclopedia of Type Strains, Phase IV (KMG-IV): sequencing the most valuable type-strain genomes for metagenomic binning, comparative biology and taxonomic classification.</title>
        <authorList>
            <person name="Goeker M."/>
        </authorList>
    </citation>
    <scope>NUCLEOTIDE SEQUENCE [LARGE SCALE GENOMIC DNA]</scope>
    <source>
        <strain evidence="1 2">DSM 29846</strain>
    </source>
</reference>
<accession>A0ABV2HX07</accession>
<comment type="caution">
    <text evidence="1">The sequence shown here is derived from an EMBL/GenBank/DDBJ whole genome shotgun (WGS) entry which is preliminary data.</text>
</comment>